<reference evidence="3" key="1">
    <citation type="journal article" date="2015" name="Nat. Genet.">
        <title>The genome and transcriptome of the zoonotic hookworm Ancylostoma ceylanicum identify infection-specific gene families.</title>
        <authorList>
            <person name="Schwarz E.M."/>
            <person name="Hu Y."/>
            <person name="Antoshechkin I."/>
            <person name="Miller M.M."/>
            <person name="Sternberg P.W."/>
            <person name="Aroian R.V."/>
        </authorList>
    </citation>
    <scope>NUCLEOTIDE SEQUENCE</scope>
    <source>
        <strain evidence="3">HY135</strain>
    </source>
</reference>
<evidence type="ECO:0000313" key="3">
    <source>
        <dbReference type="Proteomes" id="UP000024635"/>
    </source>
</evidence>
<gene>
    <name evidence="2" type="primary">Acey_s0025.g1199</name>
    <name evidence="2" type="ORF">Y032_0025g1199</name>
</gene>
<dbReference type="Proteomes" id="UP000024635">
    <property type="component" value="Unassembled WGS sequence"/>
</dbReference>
<dbReference type="AlphaFoldDB" id="A0A016UWL7"/>
<accession>A0A016UWL7</accession>
<protein>
    <submittedName>
        <fullName evidence="2">Uncharacterized protein</fullName>
    </submittedName>
</protein>
<comment type="caution">
    <text evidence="2">The sequence shown here is derived from an EMBL/GenBank/DDBJ whole genome shotgun (WGS) entry which is preliminary data.</text>
</comment>
<feature type="region of interest" description="Disordered" evidence="1">
    <location>
        <begin position="16"/>
        <end position="35"/>
    </location>
</feature>
<evidence type="ECO:0000256" key="1">
    <source>
        <dbReference type="SAM" id="MobiDB-lite"/>
    </source>
</evidence>
<evidence type="ECO:0000313" key="2">
    <source>
        <dbReference type="EMBL" id="EYC19147.1"/>
    </source>
</evidence>
<keyword evidence="3" id="KW-1185">Reference proteome</keyword>
<proteinExistence type="predicted"/>
<dbReference type="EMBL" id="JARK01001361">
    <property type="protein sequence ID" value="EYC19147.1"/>
    <property type="molecule type" value="Genomic_DNA"/>
</dbReference>
<sequence>MPRVYMEGGETARGVWMTHGFEDPPARWEPTPEPSDPPPHHLHFVILLATVEAYVNIWVPEAVADLKRIAP</sequence>
<name>A0A016UWL7_9BILA</name>
<organism evidence="2 3">
    <name type="scientific">Ancylostoma ceylanicum</name>
    <dbReference type="NCBI Taxonomy" id="53326"/>
    <lineage>
        <taxon>Eukaryota</taxon>
        <taxon>Metazoa</taxon>
        <taxon>Ecdysozoa</taxon>
        <taxon>Nematoda</taxon>
        <taxon>Chromadorea</taxon>
        <taxon>Rhabditida</taxon>
        <taxon>Rhabditina</taxon>
        <taxon>Rhabditomorpha</taxon>
        <taxon>Strongyloidea</taxon>
        <taxon>Ancylostomatidae</taxon>
        <taxon>Ancylostomatinae</taxon>
        <taxon>Ancylostoma</taxon>
    </lineage>
</organism>